<reference evidence="1 2" key="1">
    <citation type="submission" date="2020-08" db="EMBL/GenBank/DDBJ databases">
        <title>Sequencing the genomes of 1000 actinobacteria strains.</title>
        <authorList>
            <person name="Klenk H.-P."/>
        </authorList>
    </citation>
    <scope>NUCLEOTIDE SEQUENCE [LARGE SCALE GENOMIC DNA]</scope>
    <source>
        <strain evidence="1 2">DSM 45823</strain>
    </source>
</reference>
<keyword evidence="2" id="KW-1185">Reference proteome</keyword>
<name>A0A7W3R7R8_9ACTN</name>
<dbReference type="Proteomes" id="UP000539313">
    <property type="component" value="Unassembled WGS sequence"/>
</dbReference>
<evidence type="ECO:0000313" key="2">
    <source>
        <dbReference type="Proteomes" id="UP000539313"/>
    </source>
</evidence>
<protein>
    <submittedName>
        <fullName evidence="1">Uncharacterized protein</fullName>
    </submittedName>
</protein>
<evidence type="ECO:0000313" key="1">
    <source>
        <dbReference type="EMBL" id="MBA9002911.1"/>
    </source>
</evidence>
<accession>A0A7W3R7R8</accession>
<dbReference type="EMBL" id="JACJII010000001">
    <property type="protein sequence ID" value="MBA9002911.1"/>
    <property type="molecule type" value="Genomic_DNA"/>
</dbReference>
<gene>
    <name evidence="1" type="ORF">HNR21_001793</name>
</gene>
<dbReference type="RefSeq" id="WP_281402031.1">
    <property type="nucleotide sequence ID" value="NZ_JACJII010000001.1"/>
</dbReference>
<proteinExistence type="predicted"/>
<sequence>MAPIRWRDRFRYWFDNTMSRGTPALIGWLGLASTGLDPFLCW</sequence>
<dbReference type="AlphaFoldDB" id="A0A7W3R7R8"/>
<organism evidence="1 2">
    <name type="scientific">Thermomonospora cellulosilytica</name>
    <dbReference type="NCBI Taxonomy" id="1411118"/>
    <lineage>
        <taxon>Bacteria</taxon>
        <taxon>Bacillati</taxon>
        <taxon>Actinomycetota</taxon>
        <taxon>Actinomycetes</taxon>
        <taxon>Streptosporangiales</taxon>
        <taxon>Thermomonosporaceae</taxon>
        <taxon>Thermomonospora</taxon>
    </lineage>
</organism>
<comment type="caution">
    <text evidence="1">The sequence shown here is derived from an EMBL/GenBank/DDBJ whole genome shotgun (WGS) entry which is preliminary data.</text>
</comment>